<name>A0A0A9C2H4_ARUDO</name>
<dbReference type="EMBL" id="GBRH01229267">
    <property type="protein sequence ID" value="JAD68628.1"/>
    <property type="molecule type" value="Transcribed_RNA"/>
</dbReference>
<sequence>MLPKQAHASLVLIESKSR</sequence>
<organism evidence="1">
    <name type="scientific">Arundo donax</name>
    <name type="common">Giant reed</name>
    <name type="synonym">Donax arundinaceus</name>
    <dbReference type="NCBI Taxonomy" id="35708"/>
    <lineage>
        <taxon>Eukaryota</taxon>
        <taxon>Viridiplantae</taxon>
        <taxon>Streptophyta</taxon>
        <taxon>Embryophyta</taxon>
        <taxon>Tracheophyta</taxon>
        <taxon>Spermatophyta</taxon>
        <taxon>Magnoliopsida</taxon>
        <taxon>Liliopsida</taxon>
        <taxon>Poales</taxon>
        <taxon>Poaceae</taxon>
        <taxon>PACMAD clade</taxon>
        <taxon>Arundinoideae</taxon>
        <taxon>Arundineae</taxon>
        <taxon>Arundo</taxon>
    </lineage>
</organism>
<accession>A0A0A9C2H4</accession>
<reference evidence="1" key="2">
    <citation type="journal article" date="2015" name="Data Brief">
        <title>Shoot transcriptome of the giant reed, Arundo donax.</title>
        <authorList>
            <person name="Barrero R.A."/>
            <person name="Guerrero F.D."/>
            <person name="Moolhuijzen P."/>
            <person name="Goolsby J.A."/>
            <person name="Tidwell J."/>
            <person name="Bellgard S.E."/>
            <person name="Bellgard M.I."/>
        </authorList>
    </citation>
    <scope>NUCLEOTIDE SEQUENCE</scope>
    <source>
        <tissue evidence="1">Shoot tissue taken approximately 20 cm above the soil surface</tissue>
    </source>
</reference>
<proteinExistence type="predicted"/>
<dbReference type="AlphaFoldDB" id="A0A0A9C2H4"/>
<evidence type="ECO:0000313" key="1">
    <source>
        <dbReference type="EMBL" id="JAD68628.1"/>
    </source>
</evidence>
<reference evidence="1" key="1">
    <citation type="submission" date="2014-09" db="EMBL/GenBank/DDBJ databases">
        <authorList>
            <person name="Magalhaes I.L.F."/>
            <person name="Oliveira U."/>
            <person name="Santos F.R."/>
            <person name="Vidigal T.H.D.A."/>
            <person name="Brescovit A.D."/>
            <person name="Santos A.J."/>
        </authorList>
    </citation>
    <scope>NUCLEOTIDE SEQUENCE</scope>
    <source>
        <tissue evidence="1">Shoot tissue taken approximately 20 cm above the soil surface</tissue>
    </source>
</reference>
<protein>
    <submittedName>
        <fullName evidence="1">Uncharacterized protein</fullName>
    </submittedName>
</protein>